<organism evidence="1 2">
    <name type="scientific">Candidatus Nealsonbacteria bacterium CG08_land_8_20_14_0_20_38_20</name>
    <dbReference type="NCBI Taxonomy" id="1974705"/>
    <lineage>
        <taxon>Bacteria</taxon>
        <taxon>Candidatus Nealsoniibacteriota</taxon>
    </lineage>
</organism>
<dbReference type="EMBL" id="PEYD01000020">
    <property type="protein sequence ID" value="PIS39602.1"/>
    <property type="molecule type" value="Genomic_DNA"/>
</dbReference>
<accession>A0A2H0YPC2</accession>
<evidence type="ECO:0000313" key="1">
    <source>
        <dbReference type="EMBL" id="PIS39602.1"/>
    </source>
</evidence>
<proteinExistence type="predicted"/>
<gene>
    <name evidence="1" type="ORF">COT33_01110</name>
</gene>
<evidence type="ECO:0000313" key="2">
    <source>
        <dbReference type="Proteomes" id="UP000230088"/>
    </source>
</evidence>
<comment type="caution">
    <text evidence="1">The sequence shown here is derived from an EMBL/GenBank/DDBJ whole genome shotgun (WGS) entry which is preliminary data.</text>
</comment>
<sequence length="76" mass="8852">MVKVIDNQIIKISKQALKKGVVILDLKEYERLREETTPTYYLKGKEAEKLDKLVEEGLREYKKGKCRVIKSLADLN</sequence>
<dbReference type="AlphaFoldDB" id="A0A2H0YPC2"/>
<protein>
    <submittedName>
        <fullName evidence="1">Uncharacterized protein</fullName>
    </submittedName>
</protein>
<name>A0A2H0YPC2_9BACT</name>
<dbReference type="Proteomes" id="UP000230088">
    <property type="component" value="Unassembled WGS sequence"/>
</dbReference>
<reference evidence="2" key="1">
    <citation type="submission" date="2017-09" db="EMBL/GenBank/DDBJ databases">
        <title>Depth-based differentiation of microbial function through sediment-hosted aquifers and enrichment of novel symbionts in the deep terrestrial subsurface.</title>
        <authorList>
            <person name="Probst A.J."/>
            <person name="Ladd B."/>
            <person name="Jarett J.K."/>
            <person name="Geller-Mcgrath D.E."/>
            <person name="Sieber C.M.K."/>
            <person name="Emerson J.B."/>
            <person name="Anantharaman K."/>
            <person name="Thomas B.C."/>
            <person name="Malmstrom R."/>
            <person name="Stieglmeier M."/>
            <person name="Klingl A."/>
            <person name="Woyke T."/>
            <person name="Ryan C.M."/>
            <person name="Banfield J.F."/>
        </authorList>
    </citation>
    <scope>NUCLEOTIDE SEQUENCE [LARGE SCALE GENOMIC DNA]</scope>
</reference>